<proteinExistence type="predicted"/>
<reference evidence="1 2" key="1">
    <citation type="submission" date="2018-04" db="EMBL/GenBank/DDBJ databases">
        <authorList>
            <person name="Vogel A."/>
        </authorList>
    </citation>
    <scope>NUCLEOTIDE SEQUENCE [LARGE SCALE GENOMIC DNA]</scope>
</reference>
<evidence type="ECO:0000313" key="2">
    <source>
        <dbReference type="Proteomes" id="UP000595140"/>
    </source>
</evidence>
<name>A0A484MYV0_9ASTE</name>
<dbReference type="OrthoDB" id="1856981at2759"/>
<dbReference type="EMBL" id="OOIL02004884">
    <property type="protein sequence ID" value="VFQ93366.1"/>
    <property type="molecule type" value="Genomic_DNA"/>
</dbReference>
<dbReference type="Proteomes" id="UP000595140">
    <property type="component" value="Unassembled WGS sequence"/>
</dbReference>
<evidence type="ECO:0000313" key="1">
    <source>
        <dbReference type="EMBL" id="VFQ93366.1"/>
    </source>
</evidence>
<keyword evidence="2" id="KW-1185">Reference proteome</keyword>
<organism evidence="1 2">
    <name type="scientific">Cuscuta campestris</name>
    <dbReference type="NCBI Taxonomy" id="132261"/>
    <lineage>
        <taxon>Eukaryota</taxon>
        <taxon>Viridiplantae</taxon>
        <taxon>Streptophyta</taxon>
        <taxon>Embryophyta</taxon>
        <taxon>Tracheophyta</taxon>
        <taxon>Spermatophyta</taxon>
        <taxon>Magnoliopsida</taxon>
        <taxon>eudicotyledons</taxon>
        <taxon>Gunneridae</taxon>
        <taxon>Pentapetalae</taxon>
        <taxon>asterids</taxon>
        <taxon>lamiids</taxon>
        <taxon>Solanales</taxon>
        <taxon>Convolvulaceae</taxon>
        <taxon>Cuscuteae</taxon>
        <taxon>Cuscuta</taxon>
        <taxon>Cuscuta subgen. Grammica</taxon>
        <taxon>Cuscuta sect. Cleistogrammica</taxon>
    </lineage>
</organism>
<sequence>MVFYWWLHQVEIQYQLQAPLKDWHLKINVFVIQRSRPCKYGVDLAKQITSLHNILERCGSVRISFSRQTPEKANHLQKLRSTTHVATLFATLLLFHACCSPSHLPPDITPCASHAN</sequence>
<protein>
    <submittedName>
        <fullName evidence="1">Uncharacterized protein</fullName>
    </submittedName>
</protein>
<accession>A0A484MYV0</accession>
<dbReference type="AlphaFoldDB" id="A0A484MYV0"/>
<gene>
    <name evidence="1" type="ORF">CCAM_LOCUS35142</name>
</gene>